<dbReference type="InterPro" id="IPR016153">
    <property type="entry name" value="Heat_shock_Hsp33_N"/>
</dbReference>
<dbReference type="GO" id="GO:0044183">
    <property type="term" value="F:protein folding chaperone"/>
    <property type="evidence" value="ECO:0007669"/>
    <property type="project" value="TreeGrafter"/>
</dbReference>
<evidence type="ECO:0000256" key="1">
    <source>
        <dbReference type="ARBA" id="ARBA00022490"/>
    </source>
</evidence>
<proteinExistence type="inferred from homology"/>
<evidence type="ECO:0000256" key="3">
    <source>
        <dbReference type="ARBA" id="ARBA00023157"/>
    </source>
</evidence>
<dbReference type="Gene3D" id="3.90.1280.10">
    <property type="entry name" value="HSP33 redox switch-like"/>
    <property type="match status" value="1"/>
</dbReference>
<reference evidence="7" key="1">
    <citation type="submission" date="2017-05" db="EMBL/GenBank/DDBJ databases">
        <authorList>
            <person name="Varghese N."/>
            <person name="Submissions S."/>
        </authorList>
    </citation>
    <scope>NUCLEOTIDE SEQUENCE</scope>
    <source>
        <strain evidence="7">Su22</strain>
    </source>
</reference>
<evidence type="ECO:0000313" key="8">
    <source>
        <dbReference type="Proteomes" id="UP001158066"/>
    </source>
</evidence>
<evidence type="ECO:0000313" key="7">
    <source>
        <dbReference type="EMBL" id="SMP41232.1"/>
    </source>
</evidence>
<feature type="disulfide bond" description="Redox-active" evidence="6">
    <location>
        <begin position="238"/>
        <end position="240"/>
    </location>
</feature>
<dbReference type="AlphaFoldDB" id="A0AA46AHQ9"/>
<sequence>MKDQLIRMTAANHQIRGFFIGHTGMVEKARQIHQLSPVASAALGRSLGATAMMSQMLKGGGERFTLRINGGGPIGTILCVGKQDGSVKGLVDHPQVESVYLAPGKLNVGAVVGTDGELTVIKDLGLKAPYIGTYPLTTGEIAEDLTAYFMHSEQQPSSVGLSVLVDVDYHIKAAGGFILQVMPDIGEEVLSKLEKQLLQLPPLSQLLEQAEDVEELMHLVMLGFDTVVTERMEPRFECDCSRHRMEEALISLGEKELREMIHEDGDAEITCHFCLTAYHFNRDEMETLLQEALSPGKQQV</sequence>
<feature type="disulfide bond" description="Redox-active" evidence="6">
    <location>
        <begin position="271"/>
        <end position="274"/>
    </location>
</feature>
<dbReference type="SUPFAM" id="SSF64397">
    <property type="entry name" value="Hsp33 domain"/>
    <property type="match status" value="1"/>
</dbReference>
<gene>
    <name evidence="6" type="primary">hslO</name>
    <name evidence="7" type="ORF">SAMN06296020_101468</name>
</gene>
<dbReference type="GO" id="GO:0005737">
    <property type="term" value="C:cytoplasm"/>
    <property type="evidence" value="ECO:0007669"/>
    <property type="project" value="UniProtKB-SubCell"/>
</dbReference>
<dbReference type="Proteomes" id="UP001158066">
    <property type="component" value="Unassembled WGS sequence"/>
</dbReference>
<keyword evidence="5 6" id="KW-0676">Redox-active center</keyword>
<dbReference type="Gene3D" id="3.55.30.10">
    <property type="entry name" value="Hsp33 domain"/>
    <property type="match status" value="1"/>
</dbReference>
<evidence type="ECO:0000256" key="2">
    <source>
        <dbReference type="ARBA" id="ARBA00022833"/>
    </source>
</evidence>
<protein>
    <recommendedName>
        <fullName evidence="6">33 kDa chaperonin</fullName>
    </recommendedName>
    <alternativeName>
        <fullName evidence="6">Heat shock protein 33 homolog</fullName>
        <shortName evidence="6">HSP33</shortName>
    </alternativeName>
</protein>
<dbReference type="NCBIfam" id="NF001033">
    <property type="entry name" value="PRK00114.1"/>
    <property type="match status" value="1"/>
</dbReference>
<dbReference type="PANTHER" id="PTHR30111:SF1">
    <property type="entry name" value="33 KDA CHAPERONIN"/>
    <property type="match status" value="1"/>
</dbReference>
<evidence type="ECO:0000256" key="4">
    <source>
        <dbReference type="ARBA" id="ARBA00023186"/>
    </source>
</evidence>
<dbReference type="HAMAP" id="MF_00117">
    <property type="entry name" value="HslO"/>
    <property type="match status" value="1"/>
</dbReference>
<comment type="caution">
    <text evidence="7">The sequence shown here is derived from an EMBL/GenBank/DDBJ whole genome shotgun (WGS) entry which is preliminary data.</text>
</comment>
<dbReference type="GO" id="GO:0051082">
    <property type="term" value="F:unfolded protein binding"/>
    <property type="evidence" value="ECO:0007669"/>
    <property type="project" value="UniProtKB-UniRule"/>
</dbReference>
<comment type="function">
    <text evidence="6">Redox regulated molecular chaperone. Protects both thermally unfolding and oxidatively damaged proteins from irreversible aggregation. Plays an important role in the bacterial defense system toward oxidative stress.</text>
</comment>
<dbReference type="RefSeq" id="WP_283407807.1">
    <property type="nucleotide sequence ID" value="NZ_FXUF01000001.1"/>
</dbReference>
<dbReference type="InterPro" id="IPR016154">
    <property type="entry name" value="Heat_shock_Hsp33_C"/>
</dbReference>
<dbReference type="PIRSF" id="PIRSF005261">
    <property type="entry name" value="Heat_shock_Hsp33"/>
    <property type="match status" value="1"/>
</dbReference>
<dbReference type="Pfam" id="PF01430">
    <property type="entry name" value="HSP33"/>
    <property type="match status" value="1"/>
</dbReference>
<keyword evidence="1 6" id="KW-0963">Cytoplasm</keyword>
<keyword evidence="3 6" id="KW-1015">Disulfide bond</keyword>
<evidence type="ECO:0000256" key="6">
    <source>
        <dbReference type="HAMAP-Rule" id="MF_00117"/>
    </source>
</evidence>
<dbReference type="EMBL" id="FXUF01000001">
    <property type="protein sequence ID" value="SMP41232.1"/>
    <property type="molecule type" value="Genomic_DNA"/>
</dbReference>
<dbReference type="InterPro" id="IPR000397">
    <property type="entry name" value="Heat_shock_Hsp33"/>
</dbReference>
<keyword evidence="2 6" id="KW-0862">Zinc</keyword>
<comment type="PTM">
    <text evidence="6">Under oxidizing conditions two disulfide bonds are formed involving the reactive cysteines. Under reducing conditions zinc is bound to the reactive cysteines and the protein is inactive.</text>
</comment>
<dbReference type="SUPFAM" id="SSF118352">
    <property type="entry name" value="HSP33 redox switch-like"/>
    <property type="match status" value="1"/>
</dbReference>
<keyword evidence="8" id="KW-1185">Reference proteome</keyword>
<organism evidence="7 8">
    <name type="scientific">Anoxynatronum buryatiense</name>
    <dbReference type="NCBI Taxonomy" id="489973"/>
    <lineage>
        <taxon>Bacteria</taxon>
        <taxon>Bacillati</taxon>
        <taxon>Bacillota</taxon>
        <taxon>Clostridia</taxon>
        <taxon>Eubacteriales</taxon>
        <taxon>Clostridiaceae</taxon>
        <taxon>Anoxynatronum</taxon>
    </lineage>
</organism>
<comment type="subcellular location">
    <subcellularLocation>
        <location evidence="6">Cytoplasm</location>
    </subcellularLocation>
</comment>
<evidence type="ECO:0000256" key="5">
    <source>
        <dbReference type="ARBA" id="ARBA00023284"/>
    </source>
</evidence>
<accession>A0AA46AHQ9</accession>
<comment type="similarity">
    <text evidence="6">Belongs to the HSP33 family.</text>
</comment>
<name>A0AA46AHQ9_9CLOT</name>
<dbReference type="PANTHER" id="PTHR30111">
    <property type="entry name" value="33 KDA CHAPERONIN"/>
    <property type="match status" value="1"/>
</dbReference>
<dbReference type="CDD" id="cd00498">
    <property type="entry name" value="Hsp33"/>
    <property type="match status" value="1"/>
</dbReference>
<dbReference type="GO" id="GO:0042026">
    <property type="term" value="P:protein refolding"/>
    <property type="evidence" value="ECO:0007669"/>
    <property type="project" value="TreeGrafter"/>
</dbReference>
<keyword evidence="4 6" id="KW-0143">Chaperone</keyword>